<evidence type="ECO:0000313" key="4">
    <source>
        <dbReference type="Proteomes" id="UP000199615"/>
    </source>
</evidence>
<dbReference type="SUPFAM" id="SSF53098">
    <property type="entry name" value="Ribonuclease H-like"/>
    <property type="match status" value="1"/>
</dbReference>
<organism evidence="3 4">
    <name type="scientific">Rhodopseudomonas pseudopalustris</name>
    <dbReference type="NCBI Taxonomy" id="1513892"/>
    <lineage>
        <taxon>Bacteria</taxon>
        <taxon>Pseudomonadati</taxon>
        <taxon>Pseudomonadota</taxon>
        <taxon>Alphaproteobacteria</taxon>
        <taxon>Hyphomicrobiales</taxon>
        <taxon>Nitrobacteraceae</taxon>
        <taxon>Rhodopseudomonas</taxon>
    </lineage>
</organism>
<sequence>MTDNGTCSQLFDFRDTCRAFGHKHVRTSPHTPKFNGKAERSFKAPAENRPTPKPTRPRRRRAQELPVWLHRYNWHRPHGGYNLKHQSAAAVCPRDNLLRLRRVELSAQCFSLK</sequence>
<dbReference type="GO" id="GO:0015074">
    <property type="term" value="P:DNA integration"/>
    <property type="evidence" value="ECO:0007669"/>
    <property type="project" value="InterPro"/>
</dbReference>
<dbReference type="OrthoDB" id="8140020at2"/>
<dbReference type="AlphaFoldDB" id="A0A1H8XCI6"/>
<feature type="region of interest" description="Disordered" evidence="1">
    <location>
        <begin position="24"/>
        <end position="63"/>
    </location>
</feature>
<dbReference type="InterPro" id="IPR036397">
    <property type="entry name" value="RNaseH_sf"/>
</dbReference>
<dbReference type="RefSeq" id="WP_092686366.1">
    <property type="nucleotide sequence ID" value="NZ_FODT01000020.1"/>
</dbReference>
<dbReference type="Gene3D" id="3.30.420.10">
    <property type="entry name" value="Ribonuclease H-like superfamily/Ribonuclease H"/>
    <property type="match status" value="1"/>
</dbReference>
<gene>
    <name evidence="3" type="ORF">SAMN05444123_12029</name>
</gene>
<reference evidence="4" key="1">
    <citation type="submission" date="2016-10" db="EMBL/GenBank/DDBJ databases">
        <authorList>
            <person name="Varghese N."/>
            <person name="Submissions S."/>
        </authorList>
    </citation>
    <scope>NUCLEOTIDE SEQUENCE [LARGE SCALE GENOMIC DNA]</scope>
    <source>
        <strain evidence="4">DSM 123</strain>
    </source>
</reference>
<dbReference type="GO" id="GO:0003676">
    <property type="term" value="F:nucleic acid binding"/>
    <property type="evidence" value="ECO:0007669"/>
    <property type="project" value="InterPro"/>
</dbReference>
<accession>A0A1H8XCI6</accession>
<dbReference type="InterPro" id="IPR001584">
    <property type="entry name" value="Integrase_cat-core"/>
</dbReference>
<dbReference type="EMBL" id="FODT01000020">
    <property type="protein sequence ID" value="SEP37704.1"/>
    <property type="molecule type" value="Genomic_DNA"/>
</dbReference>
<evidence type="ECO:0000259" key="2">
    <source>
        <dbReference type="PROSITE" id="PS50994"/>
    </source>
</evidence>
<name>A0A1H8XCI6_9BRAD</name>
<proteinExistence type="predicted"/>
<dbReference type="InterPro" id="IPR012337">
    <property type="entry name" value="RNaseH-like_sf"/>
</dbReference>
<protein>
    <submittedName>
        <fullName evidence="3">Integrase core domain-containing protein</fullName>
    </submittedName>
</protein>
<feature type="domain" description="Integrase catalytic" evidence="2">
    <location>
        <begin position="1"/>
        <end position="101"/>
    </location>
</feature>
<dbReference type="Pfam" id="PF13683">
    <property type="entry name" value="rve_3"/>
    <property type="match status" value="1"/>
</dbReference>
<keyword evidence="4" id="KW-1185">Reference proteome</keyword>
<dbReference type="PROSITE" id="PS50994">
    <property type="entry name" value="INTEGRASE"/>
    <property type="match status" value="1"/>
</dbReference>
<evidence type="ECO:0000313" key="3">
    <source>
        <dbReference type="EMBL" id="SEP37704.1"/>
    </source>
</evidence>
<evidence type="ECO:0000256" key="1">
    <source>
        <dbReference type="SAM" id="MobiDB-lite"/>
    </source>
</evidence>
<dbReference type="Proteomes" id="UP000199615">
    <property type="component" value="Unassembled WGS sequence"/>
</dbReference>